<name>A0A3N0BWS1_9MICC</name>
<organism evidence="1 2">
    <name type="scientific">Arthrobacter oryzae</name>
    <dbReference type="NCBI Taxonomy" id="409290"/>
    <lineage>
        <taxon>Bacteria</taxon>
        <taxon>Bacillati</taxon>
        <taxon>Actinomycetota</taxon>
        <taxon>Actinomycetes</taxon>
        <taxon>Micrococcales</taxon>
        <taxon>Micrococcaceae</taxon>
        <taxon>Arthrobacter</taxon>
    </lineage>
</organism>
<dbReference type="RefSeq" id="WP_123255600.1">
    <property type="nucleotide sequence ID" value="NZ_RBED01000103.1"/>
</dbReference>
<evidence type="ECO:0008006" key="3">
    <source>
        <dbReference type="Google" id="ProtNLM"/>
    </source>
</evidence>
<dbReference type="EMBL" id="RBED01000103">
    <property type="protein sequence ID" value="RNL53910.1"/>
    <property type="molecule type" value="Genomic_DNA"/>
</dbReference>
<sequence length="275" mass="30962">MKAKKTSIKHLDSVPRHNWDGPADLDVQERGLYTEYFEGEQFDFVFDPKPETGRLIVFFSGDARRSTFEPPVFQRWSWASKFPASCLYFSDPALYHHSNLGLAWYAGNSQGDYLAHIAEIVASVANTIEAGEDQVFSYGSSGGGFAALRFARYYQGLQVIAINPQTDLWKYPVKWTNRMSKACYGADDLGGVPQDQAFKFTALDPEVTAGARSIFLAQNVQDIDHYENHFTPFREYVQSSVHAEKLTIREFSDESGHAGAENQGTLDEILTHFKC</sequence>
<dbReference type="Gene3D" id="3.40.50.1820">
    <property type="entry name" value="alpha/beta hydrolase"/>
    <property type="match status" value="1"/>
</dbReference>
<evidence type="ECO:0000313" key="2">
    <source>
        <dbReference type="Proteomes" id="UP000273807"/>
    </source>
</evidence>
<evidence type="ECO:0000313" key="1">
    <source>
        <dbReference type="EMBL" id="RNL53910.1"/>
    </source>
</evidence>
<protein>
    <recommendedName>
        <fullName evidence="3">Prolyl oligopeptidase family protein</fullName>
    </recommendedName>
</protein>
<comment type="caution">
    <text evidence="1">The sequence shown here is derived from an EMBL/GenBank/DDBJ whole genome shotgun (WGS) entry which is preliminary data.</text>
</comment>
<dbReference type="Proteomes" id="UP000273807">
    <property type="component" value="Unassembled WGS sequence"/>
</dbReference>
<gene>
    <name evidence="1" type="ORF">D7003_11575</name>
</gene>
<dbReference type="AlphaFoldDB" id="A0A3N0BWS1"/>
<accession>A0A3N0BWS1</accession>
<dbReference type="SUPFAM" id="SSF53474">
    <property type="entry name" value="alpha/beta-Hydrolases"/>
    <property type="match status" value="1"/>
</dbReference>
<proteinExistence type="predicted"/>
<keyword evidence="2" id="KW-1185">Reference proteome</keyword>
<reference evidence="1 2" key="1">
    <citation type="submission" date="2018-10" db="EMBL/GenBank/DDBJ databases">
        <title>Genome sequencing of Arthrobacter oryzae TNB02.</title>
        <authorList>
            <person name="Cho Y.-J."/>
            <person name="Cho A."/>
            <person name="Kim O.-S."/>
        </authorList>
    </citation>
    <scope>NUCLEOTIDE SEQUENCE [LARGE SCALE GENOMIC DNA]</scope>
    <source>
        <strain evidence="1 2">TNB02</strain>
    </source>
</reference>
<dbReference type="OrthoDB" id="8421922at2"/>
<dbReference type="InterPro" id="IPR029058">
    <property type="entry name" value="AB_hydrolase_fold"/>
</dbReference>